<keyword evidence="3 5" id="KW-1133">Transmembrane helix</keyword>
<sequence length="687" mass="72694">MTTFRLARTELRRLTSGKLPKLALVAVTLVPLLYGAMYIYANLEPYDRLSSVPAAVVVDDEGADREDGGRLTAGEKVYDRLVDSGDFDWHRVSERRATTGVSDGDYAFALVIPEGFSSALLSPSDFDPERARLRLVTNDANNYLAGTIADQVATRVKQSVAADASSDAARELLLGLSTVHDRTAQAADGAGDLANGAGDLDSGLDNAARGAEQLSSGTHELLTSQRKLADGTAKLAEGSGRVAEGNERLHEGLGELREKTADLPAKSEQLADGAERVAEGNAELAATAERLGGFSQHVVDQLDDANQKIAAKLRALGLDEQEIERITSTLDELNQPVDDTNKRVQHEVKRVTQLSDGAERVAEGARQLADQTPELTNGIDKLNTASGRVSEGAAQLDEGLEKLATNQRRAVSGTERLTTGADDLANGTSRLSNGSEELADGSTELAGKLDNGVDEIPNPDDSAREATAETIGDPVAVRDQAQTSAGSYGAGLAPYFMGLALWIGGFVLFLLMRPLSNRALAGGVAPWRIAIGGWLPAAVVGTVQAVLLYVVVTFGVEIWPAKPVATLAFLVLTSLAFTAVVHSLNAAFGPRGKFLALVFLVLQLVSAGGTFPWQTTPEALHPLHHVLPLSYVVDGLRQLLYGGQLDNAAHAALVLGSYLLGGLLLSTAAAARQRVWTAKRLRPELSL</sequence>
<evidence type="ECO:0000313" key="10">
    <source>
        <dbReference type="Proteomes" id="UP000215043"/>
    </source>
</evidence>
<reference evidence="7 10" key="2">
    <citation type="submission" date="2017-08" db="EMBL/GenBank/DDBJ databases">
        <title>The complete genome sequence of moderately halophilic actinomycete Actinopolyspora erythraea YIM 90600, the producer of novel erythromycin, novel actinopolysporins A-C and tubercidin.</title>
        <authorList>
            <person name="Yin M."/>
            <person name="Tang S."/>
        </authorList>
    </citation>
    <scope>NUCLEOTIDE SEQUENCE [LARGE SCALE GENOMIC DNA]</scope>
    <source>
        <strain evidence="7 10">YIM 90600</strain>
    </source>
</reference>
<evidence type="ECO:0000313" key="7">
    <source>
        <dbReference type="EMBL" id="ASU78353.1"/>
    </source>
</evidence>
<dbReference type="KEGG" id="aey:CDG81_08670"/>
<dbReference type="PANTHER" id="PTHR43077">
    <property type="entry name" value="TRANSPORT PERMEASE YVFS-RELATED"/>
    <property type="match status" value="1"/>
</dbReference>
<accession>A0A099D7P9</accession>
<dbReference type="InterPro" id="IPR011049">
    <property type="entry name" value="Serralysin-like_metalloprot_C"/>
</dbReference>
<dbReference type="NCBIfam" id="TIGR03057">
    <property type="entry name" value="xxxLxxG_by_4"/>
    <property type="match status" value="2"/>
</dbReference>
<evidence type="ECO:0000256" key="4">
    <source>
        <dbReference type="ARBA" id="ARBA00023136"/>
    </source>
</evidence>
<feature type="transmembrane region" description="Helical" evidence="5">
    <location>
        <begin position="594"/>
        <end position="613"/>
    </location>
</feature>
<dbReference type="Gene3D" id="1.10.287.950">
    <property type="entry name" value="Methyl-accepting chemotaxis protein"/>
    <property type="match status" value="1"/>
</dbReference>
<dbReference type="Gene3D" id="3.40.1710.10">
    <property type="entry name" value="abc type-2 transporter like domain"/>
    <property type="match status" value="1"/>
</dbReference>
<evidence type="ECO:0000256" key="5">
    <source>
        <dbReference type="SAM" id="Phobius"/>
    </source>
</evidence>
<dbReference type="InterPro" id="IPR023908">
    <property type="entry name" value="xxxLxxG_rpt"/>
</dbReference>
<dbReference type="InterPro" id="IPR051328">
    <property type="entry name" value="T7SS_ABC-Transporter"/>
</dbReference>
<protein>
    <submittedName>
        <fullName evidence="8">ABC transporter</fullName>
    </submittedName>
    <submittedName>
        <fullName evidence="7">YhgE/Pip domain-containing protein</fullName>
    </submittedName>
</protein>
<dbReference type="NCBIfam" id="TIGR03061">
    <property type="entry name" value="pip_yhgE_Nterm"/>
    <property type="match status" value="1"/>
</dbReference>
<feature type="domain" description="ABC-2 type transporter transmembrane" evidence="6">
    <location>
        <begin position="480"/>
        <end position="665"/>
    </location>
</feature>
<evidence type="ECO:0000313" key="9">
    <source>
        <dbReference type="Proteomes" id="UP000029737"/>
    </source>
</evidence>
<comment type="subcellular location">
    <subcellularLocation>
        <location evidence="1">Membrane</location>
        <topology evidence="1">Multi-pass membrane protein</topology>
    </subcellularLocation>
</comment>
<dbReference type="HOGENOM" id="CLU_004534_1_1_11"/>
<dbReference type="EMBL" id="JPMV01000014">
    <property type="protein sequence ID" value="KGI81956.1"/>
    <property type="molecule type" value="Genomic_DNA"/>
</dbReference>
<feature type="transmembrane region" description="Helical" evidence="5">
    <location>
        <begin position="492"/>
        <end position="512"/>
    </location>
</feature>
<dbReference type="InterPro" id="IPR017500">
    <property type="entry name" value="Phage_infect_YhgE_N"/>
</dbReference>
<name>A0A099D7P9_9ACTN</name>
<feature type="transmembrane region" description="Helical" evidence="5">
    <location>
        <begin position="648"/>
        <end position="671"/>
    </location>
</feature>
<feature type="transmembrane region" description="Helical" evidence="5">
    <location>
        <begin position="533"/>
        <end position="552"/>
    </location>
</feature>
<organism evidence="7 10">
    <name type="scientific">Actinopolyspora erythraea</name>
    <dbReference type="NCBI Taxonomy" id="414996"/>
    <lineage>
        <taxon>Bacteria</taxon>
        <taxon>Bacillati</taxon>
        <taxon>Actinomycetota</taxon>
        <taxon>Actinomycetes</taxon>
        <taxon>Actinopolysporales</taxon>
        <taxon>Actinopolysporaceae</taxon>
        <taxon>Actinopolyspora</taxon>
    </lineage>
</organism>
<keyword evidence="4 5" id="KW-0472">Membrane</keyword>
<dbReference type="SUPFAM" id="SSF58104">
    <property type="entry name" value="Methyl-accepting chemotaxis protein (MCP) signaling domain"/>
    <property type="match status" value="1"/>
</dbReference>
<dbReference type="InterPro" id="IPR013525">
    <property type="entry name" value="ABC2_TM"/>
</dbReference>
<dbReference type="RefSeq" id="WP_043571825.1">
    <property type="nucleotide sequence ID" value="NZ_CP022752.1"/>
</dbReference>
<dbReference type="EMBL" id="CP022752">
    <property type="protein sequence ID" value="ASU78353.1"/>
    <property type="molecule type" value="Genomic_DNA"/>
</dbReference>
<dbReference type="GO" id="GO:0016020">
    <property type="term" value="C:membrane"/>
    <property type="evidence" value="ECO:0007669"/>
    <property type="project" value="UniProtKB-SubCell"/>
</dbReference>
<dbReference type="SUPFAM" id="SSF101967">
    <property type="entry name" value="Adhesin YadA, collagen-binding domain"/>
    <property type="match status" value="1"/>
</dbReference>
<reference evidence="8 9" key="1">
    <citation type="journal article" date="2014" name="PLoS ONE">
        <title>Identification and Characterization of a New Erythromycin Biosynthetic Gene Cluster in Actinopolyspora erythraea YIM90600, a Novel Erythronolide-Producing Halophilic Actinomycete Isolated from Salt Field.</title>
        <authorList>
            <person name="Chen D."/>
            <person name="Feng J."/>
            <person name="Huang L."/>
            <person name="Zhang Q."/>
            <person name="Wu J."/>
            <person name="Zhu X."/>
            <person name="Duan Y."/>
            <person name="Xu Z."/>
        </authorList>
    </citation>
    <scope>NUCLEOTIDE SEQUENCE [LARGE SCALE GENOMIC DNA]</scope>
    <source>
        <strain evidence="8 9">YIM90600</strain>
    </source>
</reference>
<dbReference type="eggNOG" id="COG1511">
    <property type="taxonomic scope" value="Bacteria"/>
</dbReference>
<feature type="transmembrane region" description="Helical" evidence="5">
    <location>
        <begin position="21"/>
        <end position="41"/>
    </location>
</feature>
<evidence type="ECO:0000256" key="3">
    <source>
        <dbReference type="ARBA" id="ARBA00022989"/>
    </source>
</evidence>
<dbReference type="AlphaFoldDB" id="A0A099D7P9"/>
<evidence type="ECO:0000313" key="8">
    <source>
        <dbReference type="EMBL" id="KGI81956.1"/>
    </source>
</evidence>
<dbReference type="Proteomes" id="UP000215043">
    <property type="component" value="Chromosome"/>
</dbReference>
<dbReference type="NCBIfam" id="TIGR03062">
    <property type="entry name" value="pip_yhgE_Cterm"/>
    <property type="match status" value="1"/>
</dbReference>
<proteinExistence type="predicted"/>
<evidence type="ECO:0000256" key="1">
    <source>
        <dbReference type="ARBA" id="ARBA00004141"/>
    </source>
</evidence>
<dbReference type="Proteomes" id="UP000029737">
    <property type="component" value="Unassembled WGS sequence"/>
</dbReference>
<dbReference type="OrthoDB" id="9811483at2"/>
<keyword evidence="2 5" id="KW-0812">Transmembrane</keyword>
<keyword evidence="9" id="KW-1185">Reference proteome</keyword>
<gene>
    <name evidence="7" type="ORF">CDG81_08670</name>
    <name evidence="8" type="ORF">IL38_08005</name>
</gene>
<feature type="transmembrane region" description="Helical" evidence="5">
    <location>
        <begin position="564"/>
        <end position="582"/>
    </location>
</feature>
<evidence type="ECO:0000259" key="6">
    <source>
        <dbReference type="Pfam" id="PF12698"/>
    </source>
</evidence>
<dbReference type="InterPro" id="IPR017501">
    <property type="entry name" value="Phage_infect_YhgE_C"/>
</dbReference>
<dbReference type="PANTHER" id="PTHR43077:SF5">
    <property type="entry name" value="PHAGE INFECTION PROTEIN"/>
    <property type="match status" value="1"/>
</dbReference>
<dbReference type="Pfam" id="PF12698">
    <property type="entry name" value="ABC2_membrane_3"/>
    <property type="match status" value="1"/>
</dbReference>
<evidence type="ECO:0000256" key="2">
    <source>
        <dbReference type="ARBA" id="ARBA00022692"/>
    </source>
</evidence>
<dbReference type="GO" id="GO:0140359">
    <property type="term" value="F:ABC-type transporter activity"/>
    <property type="evidence" value="ECO:0007669"/>
    <property type="project" value="InterPro"/>
</dbReference>